<organism evidence="12 13">
    <name type="scientific">Helicobacter pylori</name>
    <name type="common">Campylobacter pylori</name>
    <dbReference type="NCBI Taxonomy" id="210"/>
    <lineage>
        <taxon>Bacteria</taxon>
        <taxon>Pseudomonadati</taxon>
        <taxon>Campylobacterota</taxon>
        <taxon>Epsilonproteobacteria</taxon>
        <taxon>Campylobacterales</taxon>
        <taxon>Helicobacteraceae</taxon>
        <taxon>Helicobacter</taxon>
    </lineage>
</organism>
<dbReference type="Pfam" id="PF00012">
    <property type="entry name" value="HSP70"/>
    <property type="match status" value="1"/>
</dbReference>
<dbReference type="PROSITE" id="PS00297">
    <property type="entry name" value="HSP70_1"/>
    <property type="match status" value="1"/>
</dbReference>
<dbReference type="CDD" id="cd10234">
    <property type="entry name" value="ASKHA_NBD_HSP70_DnaK-like"/>
    <property type="match status" value="1"/>
</dbReference>
<dbReference type="InterPro" id="IPR043129">
    <property type="entry name" value="ATPase_NBD"/>
</dbReference>
<evidence type="ECO:0000256" key="6">
    <source>
        <dbReference type="ARBA" id="ARBA00023016"/>
    </source>
</evidence>
<evidence type="ECO:0000256" key="4">
    <source>
        <dbReference type="ARBA" id="ARBA00022741"/>
    </source>
</evidence>
<dbReference type="Gene3D" id="1.20.1270.10">
    <property type="match status" value="1"/>
</dbReference>
<dbReference type="FunFam" id="2.60.34.10:FF:000014">
    <property type="entry name" value="Chaperone protein DnaK HSP70"/>
    <property type="match status" value="1"/>
</dbReference>
<comment type="similarity">
    <text evidence="1 8 9">Belongs to the heat shock protein 70 family.</text>
</comment>
<reference evidence="12 13" key="1">
    <citation type="submission" date="2020-05" db="EMBL/GenBank/DDBJ databases">
        <title>Proteome, Transcriptome, Methylome of different strains of Helicobacter pylori.</title>
        <authorList>
            <person name="Butenko I."/>
            <person name="Fedorov D."/>
            <person name="Babenko V."/>
            <person name="Manolov A."/>
            <person name="Boldyreva D."/>
            <person name="Klimina K."/>
            <person name="Veselovski V."/>
            <person name="Malahova M."/>
            <person name="Semashko T."/>
            <person name="Semenov I."/>
            <person name="Govorun V."/>
        </authorList>
    </citation>
    <scope>NUCLEOTIDE SEQUENCE [LARGE SCALE GENOMIC DNA]</scope>
    <source>
        <strain evidence="12 13">HPY</strain>
    </source>
</reference>
<dbReference type="InterPro" id="IPR029047">
    <property type="entry name" value="HSP70_peptide-bd_sf"/>
</dbReference>
<dbReference type="InterPro" id="IPR012725">
    <property type="entry name" value="Chaperone_DnaK"/>
</dbReference>
<keyword evidence="6 8" id="KW-0346">Stress response</keyword>
<dbReference type="Gene3D" id="3.90.640.10">
    <property type="entry name" value="Actin, Chain A, domain 4"/>
    <property type="match status" value="1"/>
</dbReference>
<evidence type="ECO:0000256" key="11">
    <source>
        <dbReference type="SAM" id="MobiDB-lite"/>
    </source>
</evidence>
<evidence type="ECO:0000313" key="12">
    <source>
        <dbReference type="EMBL" id="QJW43150.1"/>
    </source>
</evidence>
<evidence type="ECO:0000256" key="5">
    <source>
        <dbReference type="ARBA" id="ARBA00022840"/>
    </source>
</evidence>
<dbReference type="SUPFAM" id="SSF100920">
    <property type="entry name" value="Heat shock protein 70kD (HSP70), peptide-binding domain"/>
    <property type="match status" value="1"/>
</dbReference>
<keyword evidence="5 8" id="KW-0067">ATP-binding</keyword>
<dbReference type="EMBL" id="CP053396">
    <property type="protein sequence ID" value="QJW43150.1"/>
    <property type="molecule type" value="Genomic_DNA"/>
</dbReference>
<evidence type="ECO:0000256" key="10">
    <source>
        <dbReference type="SAM" id="Coils"/>
    </source>
</evidence>
<dbReference type="FunFam" id="3.30.420.40:FF:000004">
    <property type="entry name" value="Molecular chaperone DnaK"/>
    <property type="match status" value="1"/>
</dbReference>
<dbReference type="RefSeq" id="WP_001916781.1">
    <property type="nucleotide sequence ID" value="NZ_CP053392.1"/>
</dbReference>
<dbReference type="FunFam" id="1.20.1270.10:FF:000001">
    <property type="entry name" value="Molecular chaperone DnaK"/>
    <property type="match status" value="1"/>
</dbReference>
<proteinExistence type="evidence at transcript level"/>
<dbReference type="GO" id="GO:0051082">
    <property type="term" value="F:unfolded protein binding"/>
    <property type="evidence" value="ECO:0007669"/>
    <property type="project" value="InterPro"/>
</dbReference>
<dbReference type="SUPFAM" id="SSF100934">
    <property type="entry name" value="Heat shock protein 70kD (HSP70), C-terminal subdomain"/>
    <property type="match status" value="1"/>
</dbReference>
<dbReference type="InterPro" id="IPR029048">
    <property type="entry name" value="HSP70_C_sf"/>
</dbReference>
<dbReference type="InterPro" id="IPR018181">
    <property type="entry name" value="Heat_shock_70_CS"/>
</dbReference>
<dbReference type="PRINTS" id="PR00301">
    <property type="entry name" value="HEATSHOCK70"/>
</dbReference>
<evidence type="ECO:0000256" key="8">
    <source>
        <dbReference type="HAMAP-Rule" id="MF_00332"/>
    </source>
</evidence>
<dbReference type="HAMAP" id="MF_00332">
    <property type="entry name" value="DnaK"/>
    <property type="match status" value="1"/>
</dbReference>
<accession>A0AAE7DUN7</accession>
<dbReference type="GO" id="GO:0005524">
    <property type="term" value="F:ATP binding"/>
    <property type="evidence" value="ECO:0007669"/>
    <property type="project" value="UniProtKB-UniRule"/>
</dbReference>
<dbReference type="NCBIfam" id="NF003520">
    <property type="entry name" value="PRK05183.1"/>
    <property type="match status" value="1"/>
</dbReference>
<dbReference type="PANTHER" id="PTHR19375">
    <property type="entry name" value="HEAT SHOCK PROTEIN 70KDA"/>
    <property type="match status" value="1"/>
</dbReference>
<dbReference type="PROSITE" id="PS00329">
    <property type="entry name" value="HSP70_2"/>
    <property type="match status" value="1"/>
</dbReference>
<feature type="region of interest" description="Disordered" evidence="11">
    <location>
        <begin position="597"/>
        <end position="620"/>
    </location>
</feature>
<keyword evidence="10" id="KW-0175">Coiled coil</keyword>
<feature type="modified residue" description="Phosphothreonine; by autocatalysis" evidence="8">
    <location>
        <position position="197"/>
    </location>
</feature>
<evidence type="ECO:0000313" key="13">
    <source>
        <dbReference type="Proteomes" id="UP000502945"/>
    </source>
</evidence>
<dbReference type="AlphaFoldDB" id="A0AAE7DUN7"/>
<keyword evidence="7 8" id="KW-0143">Chaperone</keyword>
<gene>
    <name evidence="8 12" type="primary">dnaK</name>
    <name evidence="12" type="ORF">HK440_01475</name>
</gene>
<keyword evidence="3 8" id="KW-0597">Phosphoprotein</keyword>
<dbReference type="SUPFAM" id="SSF53067">
    <property type="entry name" value="Actin-like ATPase domain"/>
    <property type="match status" value="2"/>
</dbReference>
<dbReference type="FunFam" id="3.90.640.10:FF:000003">
    <property type="entry name" value="Molecular chaperone DnaK"/>
    <property type="match status" value="1"/>
</dbReference>
<dbReference type="Gene3D" id="3.30.420.40">
    <property type="match status" value="2"/>
</dbReference>
<feature type="coiled-coil region" evidence="10">
    <location>
        <begin position="246"/>
        <end position="277"/>
    </location>
</feature>
<dbReference type="InterPro" id="IPR013126">
    <property type="entry name" value="Hsp_70_fam"/>
</dbReference>
<evidence type="ECO:0000256" key="7">
    <source>
        <dbReference type="ARBA" id="ARBA00023186"/>
    </source>
</evidence>
<evidence type="ECO:0000256" key="3">
    <source>
        <dbReference type="ARBA" id="ARBA00022553"/>
    </source>
</evidence>
<dbReference type="NCBIfam" id="NF001413">
    <property type="entry name" value="PRK00290.1"/>
    <property type="match status" value="1"/>
</dbReference>
<evidence type="ECO:0000256" key="9">
    <source>
        <dbReference type="RuleBase" id="RU003322"/>
    </source>
</evidence>
<protein>
    <recommendedName>
        <fullName evidence="2 8">Chaperone protein DnaK</fullName>
    </recommendedName>
    <alternativeName>
        <fullName evidence="8">HSP70</fullName>
    </alternativeName>
    <alternativeName>
        <fullName evidence="8">Heat shock 70 kDa protein</fullName>
    </alternativeName>
    <alternativeName>
        <fullName evidence="8">Heat shock protein 70</fullName>
    </alternativeName>
</protein>
<dbReference type="PROSITE" id="PS01036">
    <property type="entry name" value="HSP70_3"/>
    <property type="match status" value="1"/>
</dbReference>
<evidence type="ECO:0000256" key="1">
    <source>
        <dbReference type="ARBA" id="ARBA00007381"/>
    </source>
</evidence>
<dbReference type="Gene3D" id="2.60.34.10">
    <property type="entry name" value="Substrate Binding Domain Of DNAk, Chain A, domain 1"/>
    <property type="match status" value="1"/>
</dbReference>
<dbReference type="GO" id="GO:0140662">
    <property type="term" value="F:ATP-dependent protein folding chaperone"/>
    <property type="evidence" value="ECO:0007669"/>
    <property type="project" value="InterPro"/>
</dbReference>
<sequence>MGKVIGIDLGTTNSAMAVYEGNEAKIIANKEGKNTTPSIVAFTDKGEILVGESAKRQAVTNPEKTIYSIKRIMGLMFNEDKAKEAEKRLPYKIVDRNGACAIEISGKVYTPQEISAKILMKLKEDAESYLGESVTEAVITVPAYFNDSQRKATKEAGTIAGLNVLRIINEPTSAALAYGLDKKESEKIMVYDLGGGTFDVTVLETGDNVVEVLATGGDAFLGGDDFDNRVIDFLASEFKSETGIEIKNDVMALQRLKEAAENAKKELSSAMETEINLPFITADATGPKHLVKKLTRAKFESLTEDLVEETISKIESVIKDAGLTKNEISEVVMVGGSTRIPKVQERVKAFINKELNKSVNPDEVVAVGASIQGGVLKGDVKDVLLLDVTPLSLGIETLGGVMTKVIDRGTTIPAKKSQVFSTAEDNQPAVSIMVLQGERELARDNKSLGKFDLQGIAPAPRGVPQIEVTFDIDANGILTVSAQDKNTGKSQEIKISGSSGLSDSEIEKMVKDAELHKEEDARKKEVIEARNHADSLAHQTQKSLDEHKANLNESDANEIQNAINALKECVKNDNATKTELEDKTKLLVQAAQKLGEAMANKNNAEQPKKKDDDVIDAEVE</sequence>
<comment type="induction">
    <text evidence="8">By stress conditions e.g. heat shock.</text>
</comment>
<comment type="function">
    <text evidence="8">Acts as a chaperone.</text>
</comment>
<name>A0AAE7DUN7_HELPX</name>
<dbReference type="NCBIfam" id="TIGR02350">
    <property type="entry name" value="prok_dnaK"/>
    <property type="match status" value="1"/>
</dbReference>
<evidence type="ECO:0000256" key="2">
    <source>
        <dbReference type="ARBA" id="ARBA00014415"/>
    </source>
</evidence>
<keyword evidence="4 8" id="KW-0547">Nucleotide-binding</keyword>
<dbReference type="Proteomes" id="UP000502945">
    <property type="component" value="Chromosome"/>
</dbReference>